<name>A0ABV3D429_STREX</name>
<dbReference type="Proteomes" id="UP001551210">
    <property type="component" value="Unassembled WGS sequence"/>
</dbReference>
<evidence type="ECO:0000256" key="1">
    <source>
        <dbReference type="SAM" id="MobiDB-lite"/>
    </source>
</evidence>
<dbReference type="RefSeq" id="WP_359214390.1">
    <property type="nucleotide sequence ID" value="NZ_JBEZAM010000060.1"/>
</dbReference>
<dbReference type="EMBL" id="JBEZAM010000060">
    <property type="protein sequence ID" value="MEU7297217.1"/>
    <property type="molecule type" value="Genomic_DNA"/>
</dbReference>
<dbReference type="InterPro" id="IPR036249">
    <property type="entry name" value="Thioredoxin-like_sf"/>
</dbReference>
<dbReference type="Gene3D" id="3.40.30.10">
    <property type="entry name" value="Glutaredoxin"/>
    <property type="match status" value="1"/>
</dbReference>
<reference evidence="3 4" key="1">
    <citation type="submission" date="2024-06" db="EMBL/GenBank/DDBJ databases">
        <title>The Natural Products Discovery Center: Release of the First 8490 Sequenced Strains for Exploring Actinobacteria Biosynthetic Diversity.</title>
        <authorList>
            <person name="Kalkreuter E."/>
            <person name="Kautsar S.A."/>
            <person name="Yang D."/>
            <person name="Bader C.D."/>
            <person name="Teijaro C.N."/>
            <person name="Fluegel L."/>
            <person name="Davis C.M."/>
            <person name="Simpson J.R."/>
            <person name="Lauterbach L."/>
            <person name="Steele A.D."/>
            <person name="Gui C."/>
            <person name="Meng S."/>
            <person name="Li G."/>
            <person name="Viehrig K."/>
            <person name="Ye F."/>
            <person name="Su P."/>
            <person name="Kiefer A.F."/>
            <person name="Nichols A."/>
            <person name="Cepeda A.J."/>
            <person name="Yan W."/>
            <person name="Fan B."/>
            <person name="Jiang Y."/>
            <person name="Adhikari A."/>
            <person name="Zheng C.-J."/>
            <person name="Schuster L."/>
            <person name="Cowan T.M."/>
            <person name="Smanski M.J."/>
            <person name="Chevrette M.G."/>
            <person name="De Carvalho L.P.S."/>
            <person name="Shen B."/>
        </authorList>
    </citation>
    <scope>NUCLEOTIDE SEQUENCE [LARGE SCALE GENOMIC DNA]</scope>
    <source>
        <strain evidence="3 4">NPDC045705</strain>
    </source>
</reference>
<feature type="domain" description="Thioredoxin" evidence="2">
    <location>
        <begin position="17"/>
        <end position="200"/>
    </location>
</feature>
<dbReference type="CDD" id="cd02970">
    <property type="entry name" value="PRX_like2"/>
    <property type="match status" value="1"/>
</dbReference>
<dbReference type="InterPro" id="IPR013766">
    <property type="entry name" value="Thioredoxin_domain"/>
</dbReference>
<keyword evidence="4" id="KW-1185">Reference proteome</keyword>
<feature type="region of interest" description="Disordered" evidence="1">
    <location>
        <begin position="1"/>
        <end position="37"/>
    </location>
</feature>
<comment type="caution">
    <text evidence="3">The sequence shown here is derived from an EMBL/GenBank/DDBJ whole genome shotgun (WGS) entry which is preliminary data.</text>
</comment>
<evidence type="ECO:0000259" key="2">
    <source>
        <dbReference type="PROSITE" id="PS51352"/>
    </source>
</evidence>
<evidence type="ECO:0000313" key="3">
    <source>
        <dbReference type="EMBL" id="MEU7297217.1"/>
    </source>
</evidence>
<organism evidence="3 4">
    <name type="scientific">Streptomyces exfoliatus</name>
    <name type="common">Streptomyces hydrogenans</name>
    <dbReference type="NCBI Taxonomy" id="1905"/>
    <lineage>
        <taxon>Bacteria</taxon>
        <taxon>Bacillati</taxon>
        <taxon>Actinomycetota</taxon>
        <taxon>Actinomycetes</taxon>
        <taxon>Kitasatosporales</taxon>
        <taxon>Streptomycetaceae</taxon>
        <taxon>Streptomyces</taxon>
    </lineage>
</organism>
<accession>A0ABV3D429</accession>
<dbReference type="InterPro" id="IPR032801">
    <property type="entry name" value="PXL2A/B/C"/>
</dbReference>
<gene>
    <name evidence="3" type="ORF">AB0A76_29150</name>
</gene>
<dbReference type="SUPFAM" id="SSF52833">
    <property type="entry name" value="Thioredoxin-like"/>
    <property type="match status" value="1"/>
</dbReference>
<dbReference type="Pfam" id="PF13911">
    <property type="entry name" value="AhpC-TSA_2"/>
    <property type="match status" value="1"/>
</dbReference>
<dbReference type="PROSITE" id="PS51352">
    <property type="entry name" value="THIOREDOXIN_2"/>
    <property type="match status" value="1"/>
</dbReference>
<protein>
    <submittedName>
        <fullName evidence="3">Peroxiredoxin-like family protein</fullName>
    </submittedName>
</protein>
<proteinExistence type="predicted"/>
<sequence>MRAPRTSPLPPVSRSRLEPGRSVPARTLQPVLGPPLTLPDPERLTHVQFRRFAGCPVCNLHLRSVVLRHEEIERAGIREVVLFHSPAEELREHVSHLPFAVVADPDKLLYAEFGVEAHRRALLDPRAWPAIVRAVLRGVGDLLRGRGRLPATTQPGGRIGLPADFLVTPGGRIAALKYGEHVYDQWSVDELLGHAAQLRTVG</sequence>
<evidence type="ECO:0000313" key="4">
    <source>
        <dbReference type="Proteomes" id="UP001551210"/>
    </source>
</evidence>